<evidence type="ECO:0000313" key="1">
    <source>
        <dbReference type="EMBL" id="GHF57536.1"/>
    </source>
</evidence>
<accession>A0A8H9IYG6</accession>
<evidence type="ECO:0000313" key="2">
    <source>
        <dbReference type="Proteomes" id="UP000658656"/>
    </source>
</evidence>
<dbReference type="AlphaFoldDB" id="A0A8H9IYG6"/>
<dbReference type="EMBL" id="BNAV01000004">
    <property type="protein sequence ID" value="GHF57536.1"/>
    <property type="molecule type" value="Genomic_DNA"/>
</dbReference>
<reference evidence="1" key="2">
    <citation type="submission" date="2020-09" db="EMBL/GenBank/DDBJ databases">
        <authorList>
            <person name="Sun Q."/>
            <person name="Zhou Y."/>
        </authorList>
    </citation>
    <scope>NUCLEOTIDE SEQUENCE</scope>
    <source>
        <strain evidence="1">CGMCC 4.7679</strain>
    </source>
</reference>
<name>A0A8H9IYG6_9PSEU</name>
<keyword evidence="2" id="KW-1185">Reference proteome</keyword>
<comment type="caution">
    <text evidence="1">The sequence shown here is derived from an EMBL/GenBank/DDBJ whole genome shotgun (WGS) entry which is preliminary data.</text>
</comment>
<organism evidence="1 2">
    <name type="scientific">Amycolatopsis bartoniae</name>
    <dbReference type="NCBI Taxonomy" id="941986"/>
    <lineage>
        <taxon>Bacteria</taxon>
        <taxon>Bacillati</taxon>
        <taxon>Actinomycetota</taxon>
        <taxon>Actinomycetes</taxon>
        <taxon>Pseudonocardiales</taxon>
        <taxon>Pseudonocardiaceae</taxon>
        <taxon>Amycolatopsis</taxon>
    </lineage>
</organism>
<reference evidence="1" key="1">
    <citation type="journal article" date="2014" name="Int. J. Syst. Evol. Microbiol.">
        <title>Complete genome sequence of Corynebacterium casei LMG S-19264T (=DSM 44701T), isolated from a smear-ripened cheese.</title>
        <authorList>
            <consortium name="US DOE Joint Genome Institute (JGI-PGF)"/>
            <person name="Walter F."/>
            <person name="Albersmeier A."/>
            <person name="Kalinowski J."/>
            <person name="Ruckert C."/>
        </authorList>
    </citation>
    <scope>NUCLEOTIDE SEQUENCE</scope>
    <source>
        <strain evidence="1">CGMCC 4.7679</strain>
    </source>
</reference>
<protein>
    <submittedName>
        <fullName evidence="1">Uncharacterized protein</fullName>
    </submittedName>
</protein>
<dbReference type="OrthoDB" id="4535364at2"/>
<sequence length="215" mass="22668">MPTPSFPPDTLDPEGTPLWIAELANDDPNHALHVVRGLEPAEVLDALGVKPHLVRPCELPAEKPDEWTSLPGAALGVKPGTAAALVAGRVGEWTFVYDDSGHTVSDEETVALSVGGRAAATSVFTINADTSLVYAVDGEEVANINGDNLDLAEDLPGLPPELRTAFEVAGTVELDYLEPGEPDYDILMRAICALAGLTFTPDELRRLPLLGAILG</sequence>
<gene>
    <name evidence="1" type="ORF">GCM10017566_33450</name>
</gene>
<proteinExistence type="predicted"/>
<dbReference type="Proteomes" id="UP000658656">
    <property type="component" value="Unassembled WGS sequence"/>
</dbReference>
<dbReference type="InterPro" id="IPR045592">
    <property type="entry name" value="DUF6461"/>
</dbReference>
<dbReference type="Pfam" id="PF20062">
    <property type="entry name" value="DUF6461"/>
    <property type="match status" value="1"/>
</dbReference>
<dbReference type="RefSeq" id="WP_145932419.1">
    <property type="nucleotide sequence ID" value="NZ_BNAV01000004.1"/>
</dbReference>